<keyword evidence="3" id="KW-0964">Secreted</keyword>
<dbReference type="GO" id="GO:0016020">
    <property type="term" value="C:membrane"/>
    <property type="evidence" value="ECO:0007669"/>
    <property type="project" value="UniProtKB-SubCell"/>
</dbReference>
<dbReference type="EMBL" id="LCYG01000116">
    <property type="protein sequence ID" value="KLK89841.1"/>
    <property type="molecule type" value="Genomic_DNA"/>
</dbReference>
<dbReference type="Pfam" id="PF00353">
    <property type="entry name" value="HemolysinCabind"/>
    <property type="match status" value="6"/>
</dbReference>
<evidence type="ECO:0000313" key="10">
    <source>
        <dbReference type="EMBL" id="KLK89841.1"/>
    </source>
</evidence>
<evidence type="ECO:0000256" key="5">
    <source>
        <dbReference type="ARBA" id="ARBA00022737"/>
    </source>
</evidence>
<feature type="region of interest" description="Disordered" evidence="8">
    <location>
        <begin position="345"/>
        <end position="390"/>
    </location>
</feature>
<evidence type="ECO:0000256" key="6">
    <source>
        <dbReference type="ARBA" id="ARBA00023026"/>
    </source>
</evidence>
<evidence type="ECO:0000256" key="2">
    <source>
        <dbReference type="ARBA" id="ARBA00004613"/>
    </source>
</evidence>
<keyword evidence="11" id="KW-1185">Reference proteome</keyword>
<reference evidence="10 11" key="1">
    <citation type="submission" date="2015-05" db="EMBL/GenBank/DDBJ databases">
        <title>Draft genome sequence of Microvirga vignae strain BR3299, a novel nitrogen fixing bacteria isolated from Brazil semi-aired region.</title>
        <authorList>
            <person name="Zilli J.E."/>
            <person name="Passos S.R."/>
            <person name="Leite J."/>
            <person name="Baldani J.I."/>
            <person name="Xavier G.R."/>
            <person name="Rumjaneck N.G."/>
            <person name="Simoes-Araujo J.L."/>
        </authorList>
    </citation>
    <scope>NUCLEOTIDE SEQUENCE [LARGE SCALE GENOMIC DNA]</scope>
    <source>
        <strain evidence="10 11">BR3299</strain>
    </source>
</reference>
<name>A0A0H1R4Y8_9HYPH</name>
<dbReference type="PRINTS" id="PR01488">
    <property type="entry name" value="RTXTOXINA"/>
</dbReference>
<dbReference type="InterPro" id="IPR001343">
    <property type="entry name" value="Hemolysn_Ca-bd"/>
</dbReference>
<keyword evidence="5" id="KW-0677">Repeat</keyword>
<dbReference type="PROSITE" id="PS00330">
    <property type="entry name" value="HEMOLYSIN_CALCIUM"/>
    <property type="match status" value="6"/>
</dbReference>
<dbReference type="CDD" id="cd11304">
    <property type="entry name" value="Cadherin_repeat"/>
    <property type="match status" value="1"/>
</dbReference>
<gene>
    <name evidence="10" type="ORF">AA309_29080</name>
</gene>
<feature type="domain" description="Cadherin" evidence="9">
    <location>
        <begin position="514"/>
        <end position="614"/>
    </location>
</feature>
<evidence type="ECO:0000256" key="1">
    <source>
        <dbReference type="ARBA" id="ARBA00004370"/>
    </source>
</evidence>
<dbReference type="PANTHER" id="PTHR38340:SF1">
    <property type="entry name" value="S-LAYER PROTEIN"/>
    <property type="match status" value="1"/>
</dbReference>
<evidence type="ECO:0000256" key="8">
    <source>
        <dbReference type="SAM" id="MobiDB-lite"/>
    </source>
</evidence>
<dbReference type="SUPFAM" id="SSF51120">
    <property type="entry name" value="beta-Roll"/>
    <property type="match status" value="4"/>
</dbReference>
<dbReference type="PATRIC" id="fig|1225564.3.peg.482"/>
<dbReference type="OrthoDB" id="8019836at2"/>
<dbReference type="GO" id="GO:0005576">
    <property type="term" value="C:extracellular region"/>
    <property type="evidence" value="ECO:0007669"/>
    <property type="project" value="UniProtKB-SubCell"/>
</dbReference>
<comment type="subcellular location">
    <subcellularLocation>
        <location evidence="1">Membrane</location>
    </subcellularLocation>
    <subcellularLocation>
        <location evidence="2">Secreted</location>
    </subcellularLocation>
</comment>
<dbReference type="InterPro" id="IPR003995">
    <property type="entry name" value="RTX_toxin_determinant-A"/>
</dbReference>
<evidence type="ECO:0000313" key="11">
    <source>
        <dbReference type="Proteomes" id="UP000035489"/>
    </source>
</evidence>
<dbReference type="InterPro" id="IPR011049">
    <property type="entry name" value="Serralysin-like_metalloprot_C"/>
</dbReference>
<dbReference type="InterPro" id="IPR050557">
    <property type="entry name" value="RTX_toxin/Mannuronan_C5-epim"/>
</dbReference>
<dbReference type="STRING" id="1225564.AA309_29080"/>
<dbReference type="PRINTS" id="PR00313">
    <property type="entry name" value="CABNDNGRPT"/>
</dbReference>
<dbReference type="Gene3D" id="2.150.10.10">
    <property type="entry name" value="Serralysin-like metalloprotease, C-terminal"/>
    <property type="match status" value="4"/>
</dbReference>
<dbReference type="InterPro" id="IPR002126">
    <property type="entry name" value="Cadherin-like_dom"/>
</dbReference>
<dbReference type="GO" id="GO:0007156">
    <property type="term" value="P:homophilic cell adhesion via plasma membrane adhesion molecules"/>
    <property type="evidence" value="ECO:0007669"/>
    <property type="project" value="InterPro"/>
</dbReference>
<protein>
    <recommendedName>
        <fullName evidence="9">Cadherin domain-containing protein</fullName>
    </recommendedName>
</protein>
<evidence type="ECO:0000259" key="9">
    <source>
        <dbReference type="PROSITE" id="PS50268"/>
    </source>
</evidence>
<keyword evidence="6" id="KW-0843">Virulence</keyword>
<comment type="caution">
    <text evidence="10">The sequence shown here is derived from an EMBL/GenBank/DDBJ whole genome shotgun (WGS) entry which is preliminary data.</text>
</comment>
<evidence type="ECO:0000256" key="3">
    <source>
        <dbReference type="ARBA" id="ARBA00022525"/>
    </source>
</evidence>
<keyword evidence="4" id="KW-0800">Toxin</keyword>
<dbReference type="GO" id="GO:0090729">
    <property type="term" value="F:toxin activity"/>
    <property type="evidence" value="ECO:0007669"/>
    <property type="project" value="UniProtKB-KW"/>
</dbReference>
<dbReference type="Proteomes" id="UP000035489">
    <property type="component" value="Unassembled WGS sequence"/>
</dbReference>
<dbReference type="PANTHER" id="PTHR38340">
    <property type="entry name" value="S-LAYER PROTEIN"/>
    <property type="match status" value="1"/>
</dbReference>
<dbReference type="SUPFAM" id="SSF49313">
    <property type="entry name" value="Cadherin-like"/>
    <property type="match status" value="1"/>
</dbReference>
<organism evidence="10 11">
    <name type="scientific">Microvirga vignae</name>
    <dbReference type="NCBI Taxonomy" id="1225564"/>
    <lineage>
        <taxon>Bacteria</taxon>
        <taxon>Pseudomonadati</taxon>
        <taxon>Pseudomonadota</taxon>
        <taxon>Alphaproteobacteria</taxon>
        <taxon>Hyphomicrobiales</taxon>
        <taxon>Methylobacteriaceae</taxon>
        <taxon>Microvirga</taxon>
    </lineage>
</organism>
<dbReference type="PROSITE" id="PS50268">
    <property type="entry name" value="CADHERIN_2"/>
    <property type="match status" value="1"/>
</dbReference>
<proteinExistence type="predicted"/>
<dbReference type="GO" id="GO:0005509">
    <property type="term" value="F:calcium ion binding"/>
    <property type="evidence" value="ECO:0007669"/>
    <property type="project" value="InterPro"/>
</dbReference>
<evidence type="ECO:0000256" key="7">
    <source>
        <dbReference type="ARBA" id="ARBA00023136"/>
    </source>
</evidence>
<dbReference type="InterPro" id="IPR018511">
    <property type="entry name" value="Hemolysin-typ_Ca-bd_CS"/>
</dbReference>
<sequence>MADYYFDPSNLPTVFGTDGSVTLNAGTAFFGVTIYNSTAAGDAINATGIQDITIIPGVTIRGQNDGINFAAAGTSTSANRIFNGGGFISSVTGAGIYFAAGGDGIVTNQGTIVGATGIKMDGDGKLEVLNTGTIIASGKAIVSGASQDKVVNAGLIRSTGPEGIAIDLGAGDDIYDGSAGAVIGRIVLGAGNDKAYGGAGSEIFVGGTGSDFIDGGAGSDTVDYSGANSGISVDLSQTGQQPIGGGYDSDTLVNIENIIGGANTDWIKGNGADNMLEGGAGNDTFEGGAGNDTLDGGEGDDTANYYGTAAVKVDLRLNGSQNTSGYGWDTLKDIENVNGSSNWDTIDGSNDPNRLWGGSGSDSLNGHGGNDTLEGADGNDTLDGGADNDSLSGGIGNDSLIGGIGIDKLIGDAGNDTLWGGDGNDTLEGGDGNDMAVFTGSKNDYAISVTTGNEDTLYTVTHTITGGTGGEDSLKGTRLLKFLGANATDASDDEIYALTNSAAPATVSISGSGVTENSAVDTAVGVLSATDADGDALAFTLIDDAGGVFKLDADGKTIRVKNKDLLDYDTHSTFTIKVKVSDGIKNLSDGAMVGTAERDVVIKLINVYEDAAVIRYGTSAGEQVVGEYGNDRVYGLGGNDQAFGRKGNDLVDGGTGNDYVIGGDGASGTGLIGTGNDTLYGGTGNDSLFGGDGNDALYGGTGRDALYGGTGSDTFVFTASLTSANIQSIDDFNPTYDTIKLSRSIFTKIATGTLSASAFVVGDHVKDKYDRIIYLKSAGALFYDPDGTGAAKAVQFATIDKNLVLTYRDFVIF</sequence>
<accession>A0A0H1R4Y8</accession>
<dbReference type="AlphaFoldDB" id="A0A0H1R4Y8"/>
<dbReference type="RefSeq" id="WP_047192515.1">
    <property type="nucleotide sequence ID" value="NZ_LCYG01000116.1"/>
</dbReference>
<dbReference type="InterPro" id="IPR015919">
    <property type="entry name" value="Cadherin-like_sf"/>
</dbReference>
<evidence type="ECO:0000256" key="4">
    <source>
        <dbReference type="ARBA" id="ARBA00022656"/>
    </source>
</evidence>
<keyword evidence="7" id="KW-0472">Membrane</keyword>